<dbReference type="NCBIfam" id="NF033537">
    <property type="entry name" value="lasso_biosyn_B2"/>
    <property type="match status" value="1"/>
</dbReference>
<dbReference type="AlphaFoldDB" id="A0A2P2FH41"/>
<reference evidence="2 3" key="1">
    <citation type="journal article" date="2014" name="Genome Announc.">
        <title>Draft Genome Sequence of Amycolatopsis lurida NRRL 2430, Producer of the Glycopeptide Family Antibiotic Ristocetin.</title>
        <authorList>
            <person name="Kwun M.J."/>
            <person name="Hong H.J."/>
        </authorList>
    </citation>
    <scope>NUCLEOTIDE SEQUENCE [LARGE SCALE GENOMIC DNA]</scope>
    <source>
        <strain evidence="2 3">NRRL 2430</strain>
    </source>
</reference>
<accession>A0A2P2FH41</accession>
<dbReference type="InterPro" id="IPR032708">
    <property type="entry name" value="McjB_C"/>
</dbReference>
<dbReference type="InterPro" id="IPR053521">
    <property type="entry name" value="McjB-like"/>
</dbReference>
<comment type="caution">
    <text evidence="2">The sequence shown here is derived from an EMBL/GenBank/DDBJ whole genome shotgun (WGS) entry which is preliminary data.</text>
</comment>
<gene>
    <name evidence="2" type="ORF">BB31_38105</name>
</gene>
<protein>
    <recommendedName>
        <fullName evidence="1">Microcin J25-processing protein McjB C-terminal domain-containing protein</fullName>
    </recommendedName>
</protein>
<keyword evidence="3" id="KW-1185">Reference proteome</keyword>
<evidence type="ECO:0000313" key="2">
    <source>
        <dbReference type="EMBL" id="KFU76047.1"/>
    </source>
</evidence>
<dbReference type="EMBL" id="JFBM01000050">
    <property type="protein sequence ID" value="KFU76047.1"/>
    <property type="molecule type" value="Genomic_DNA"/>
</dbReference>
<feature type="domain" description="Microcin J25-processing protein McjB C-terminal" evidence="1">
    <location>
        <begin position="23"/>
        <end position="133"/>
    </location>
</feature>
<name>A0A2P2FH41_AMYLU</name>
<sequence>MTTPSALSRSRSLPFARRLAARLAVAVARLIAMLPPQRIRVVFGVLRRGARPATCEQAEAAREAVLAVSLACLGPKGCLPRSLAVALLCRLRGVWPTWCVGVRARPPFGAHAWVEVDGQPVGEGVSAGYFARLVAVGPPDRVR</sequence>
<evidence type="ECO:0000259" key="1">
    <source>
        <dbReference type="Pfam" id="PF13471"/>
    </source>
</evidence>
<dbReference type="Proteomes" id="UP000256220">
    <property type="component" value="Unassembled WGS sequence"/>
</dbReference>
<proteinExistence type="predicted"/>
<dbReference type="RefSeq" id="WP_034322635.1">
    <property type="nucleotide sequence ID" value="NZ_JFBM01000050.1"/>
</dbReference>
<dbReference type="Pfam" id="PF13471">
    <property type="entry name" value="Transglut_core3"/>
    <property type="match status" value="1"/>
</dbReference>
<evidence type="ECO:0000313" key="3">
    <source>
        <dbReference type="Proteomes" id="UP000256220"/>
    </source>
</evidence>
<organism evidence="2 3">
    <name type="scientific">Amycolatopsis lurida NRRL 2430</name>
    <dbReference type="NCBI Taxonomy" id="1460371"/>
    <lineage>
        <taxon>Bacteria</taxon>
        <taxon>Bacillati</taxon>
        <taxon>Actinomycetota</taxon>
        <taxon>Actinomycetes</taxon>
        <taxon>Pseudonocardiales</taxon>
        <taxon>Pseudonocardiaceae</taxon>
        <taxon>Amycolatopsis</taxon>
    </lineage>
</organism>